<accession>A0AAV1Q3S3</accession>
<protein>
    <submittedName>
        <fullName evidence="3">Cingulin-like</fullName>
    </submittedName>
</protein>
<feature type="region of interest" description="Disordered" evidence="2">
    <location>
        <begin position="1"/>
        <end position="20"/>
    </location>
</feature>
<feature type="region of interest" description="Disordered" evidence="2">
    <location>
        <begin position="224"/>
        <end position="251"/>
    </location>
</feature>
<feature type="coiled-coil region" evidence="1">
    <location>
        <begin position="43"/>
        <end position="77"/>
    </location>
</feature>
<name>A0AAV1Q3S3_SCOSC</name>
<feature type="compositionally biased region" description="Polar residues" evidence="2">
    <location>
        <begin position="1"/>
        <end position="10"/>
    </location>
</feature>
<dbReference type="EMBL" id="CAWUFR010000453">
    <property type="protein sequence ID" value="CAK6978084.1"/>
    <property type="molecule type" value="Genomic_DNA"/>
</dbReference>
<feature type="compositionally biased region" description="Basic and acidic residues" evidence="2">
    <location>
        <begin position="227"/>
        <end position="251"/>
    </location>
</feature>
<keyword evidence="1" id="KW-0175">Coiled coil</keyword>
<feature type="coiled-coil region" evidence="1">
    <location>
        <begin position="168"/>
        <end position="195"/>
    </location>
</feature>
<reference evidence="3 4" key="1">
    <citation type="submission" date="2024-01" db="EMBL/GenBank/DDBJ databases">
        <authorList>
            <person name="Alioto T."/>
            <person name="Alioto T."/>
            <person name="Gomez Garrido J."/>
        </authorList>
    </citation>
    <scope>NUCLEOTIDE SEQUENCE [LARGE SCALE GENOMIC DNA]</scope>
</reference>
<evidence type="ECO:0000256" key="1">
    <source>
        <dbReference type="SAM" id="Coils"/>
    </source>
</evidence>
<dbReference type="AlphaFoldDB" id="A0AAV1Q3S3"/>
<evidence type="ECO:0000313" key="3">
    <source>
        <dbReference type="EMBL" id="CAK6978084.1"/>
    </source>
</evidence>
<evidence type="ECO:0000256" key="2">
    <source>
        <dbReference type="SAM" id="MobiDB-lite"/>
    </source>
</evidence>
<evidence type="ECO:0000313" key="4">
    <source>
        <dbReference type="Proteomes" id="UP001314229"/>
    </source>
</evidence>
<dbReference type="Proteomes" id="UP001314229">
    <property type="component" value="Unassembled WGS sequence"/>
</dbReference>
<comment type="caution">
    <text evidence="3">The sequence shown here is derived from an EMBL/GenBank/DDBJ whole genome shotgun (WGS) entry which is preliminary data.</text>
</comment>
<organism evidence="3 4">
    <name type="scientific">Scomber scombrus</name>
    <name type="common">Atlantic mackerel</name>
    <name type="synonym">Scomber vernalis</name>
    <dbReference type="NCBI Taxonomy" id="13677"/>
    <lineage>
        <taxon>Eukaryota</taxon>
        <taxon>Metazoa</taxon>
        <taxon>Chordata</taxon>
        <taxon>Craniata</taxon>
        <taxon>Vertebrata</taxon>
        <taxon>Euteleostomi</taxon>
        <taxon>Actinopterygii</taxon>
        <taxon>Neopterygii</taxon>
        <taxon>Teleostei</taxon>
        <taxon>Neoteleostei</taxon>
        <taxon>Acanthomorphata</taxon>
        <taxon>Pelagiaria</taxon>
        <taxon>Scombriformes</taxon>
        <taxon>Scombridae</taxon>
        <taxon>Scomber</taxon>
    </lineage>
</organism>
<proteinExistence type="predicted"/>
<sequence length="251" mass="29955">MKFTGRTTRPSRPYRPERQLKDCELEKAAVDMRAQVERVKYHATCLEVKLEETTTELEQMKTQRDTLHNKVVRLDQSLMHEQGMKAFLRKQLDETKEQLAYQKSLKRVFIKKEKEVRNELKRLKRHSDKETIDSVEIPTETEYNLRKKQKKALQKEFDELKVAHVISQERFSAELQAEREKNIALQQEVTQLKVAYDTNVSYESDLKAEREMRHLLQRQFERVCQSRPERALRDPELTEQPKTERDAQLGQ</sequence>
<keyword evidence="4" id="KW-1185">Reference proteome</keyword>
<gene>
    <name evidence="3" type="ORF">FSCOSCO3_A008984</name>
</gene>